<keyword evidence="1" id="KW-0812">Transmembrane</keyword>
<reference evidence="4" key="1">
    <citation type="submission" date="2016-10" db="EMBL/GenBank/DDBJ databases">
        <authorList>
            <person name="Varghese N."/>
            <person name="Submissions S."/>
        </authorList>
    </citation>
    <scope>NUCLEOTIDE SEQUENCE [LARGE SCALE GENOMIC DNA]</scope>
    <source>
        <strain evidence="4">CGMCC 1.7736</strain>
    </source>
</reference>
<protein>
    <recommendedName>
        <fullName evidence="2">DUF8173 domain-containing protein</fullName>
    </recommendedName>
</protein>
<evidence type="ECO:0000313" key="3">
    <source>
        <dbReference type="EMBL" id="SFR71281.1"/>
    </source>
</evidence>
<feature type="transmembrane region" description="Helical" evidence="1">
    <location>
        <begin position="171"/>
        <end position="189"/>
    </location>
</feature>
<dbReference type="RefSeq" id="WP_143105190.1">
    <property type="nucleotide sequence ID" value="NZ_FOYT01000005.1"/>
</dbReference>
<keyword evidence="1" id="KW-0472">Membrane</keyword>
<dbReference type="STRING" id="553469.SAMN04487947_3818"/>
<feature type="transmembrane region" description="Helical" evidence="1">
    <location>
        <begin position="86"/>
        <end position="112"/>
    </location>
</feature>
<dbReference type="Proteomes" id="UP000198531">
    <property type="component" value="Unassembled WGS sequence"/>
</dbReference>
<proteinExistence type="predicted"/>
<dbReference type="OrthoDB" id="386919at2157"/>
<evidence type="ECO:0000313" key="4">
    <source>
        <dbReference type="Proteomes" id="UP000198531"/>
    </source>
</evidence>
<feature type="transmembrane region" description="Helical" evidence="1">
    <location>
        <begin position="43"/>
        <end position="66"/>
    </location>
</feature>
<evidence type="ECO:0000256" key="1">
    <source>
        <dbReference type="SAM" id="Phobius"/>
    </source>
</evidence>
<accession>A0A1I6IX99</accession>
<feature type="transmembrane region" description="Helical" evidence="1">
    <location>
        <begin position="118"/>
        <end position="139"/>
    </location>
</feature>
<dbReference type="AlphaFoldDB" id="A0A1I6IX99"/>
<evidence type="ECO:0000259" key="2">
    <source>
        <dbReference type="Pfam" id="PF26514"/>
    </source>
</evidence>
<feature type="domain" description="DUF8173" evidence="2">
    <location>
        <begin position="4"/>
        <end position="192"/>
    </location>
</feature>
<dbReference type="PROSITE" id="PS51257">
    <property type="entry name" value="PROKAR_LIPOPROTEIN"/>
    <property type="match status" value="1"/>
</dbReference>
<gene>
    <name evidence="3" type="ORF">SAMN04487947_3818</name>
</gene>
<dbReference type="InterPro" id="IPR058486">
    <property type="entry name" value="DUF8173"/>
</dbReference>
<organism evidence="3 4">
    <name type="scientific">Halogeometricum rufum</name>
    <dbReference type="NCBI Taxonomy" id="553469"/>
    <lineage>
        <taxon>Archaea</taxon>
        <taxon>Methanobacteriati</taxon>
        <taxon>Methanobacteriota</taxon>
        <taxon>Stenosarchaea group</taxon>
        <taxon>Halobacteria</taxon>
        <taxon>Halobacteriales</taxon>
        <taxon>Haloferacaceae</taxon>
        <taxon>Halogeometricum</taxon>
    </lineage>
</organism>
<keyword evidence="1" id="KW-1133">Transmembrane helix</keyword>
<dbReference type="Pfam" id="PF26514">
    <property type="entry name" value="DUF8173"/>
    <property type="match status" value="1"/>
</dbReference>
<sequence length="194" mass="19701">MPSSTHRRSIVTLTAALAVGLGCLVADPAAAQSIPDTPRRPVFGPVLAFVAGLAVNLVLGAIVVGVAPDYSEAIVRRIRSEPVESFVFGIATLIATLVVAVLLAITIIGLVVLVPGAFLLAIVGLVANVLATVTVGAVATGWSEGSSLWTSVAVGAVVVALLTAIPVVSDLTNFVLGTFGMGAIAARVWERRRG</sequence>
<feature type="transmembrane region" description="Helical" evidence="1">
    <location>
        <begin position="146"/>
        <end position="165"/>
    </location>
</feature>
<dbReference type="EMBL" id="FOYT01000005">
    <property type="protein sequence ID" value="SFR71281.1"/>
    <property type="molecule type" value="Genomic_DNA"/>
</dbReference>
<name>A0A1I6IX99_9EURY</name>
<keyword evidence="4" id="KW-1185">Reference proteome</keyword>